<dbReference type="EMBL" id="JAGGKT010000013">
    <property type="protein sequence ID" value="MBP1933717.1"/>
    <property type="molecule type" value="Genomic_DNA"/>
</dbReference>
<keyword evidence="2" id="KW-1185">Reference proteome</keyword>
<evidence type="ECO:0000313" key="1">
    <source>
        <dbReference type="EMBL" id="MBP1933717.1"/>
    </source>
</evidence>
<name>A0ABS4GUC5_9BACL</name>
<dbReference type="RefSeq" id="WP_209811734.1">
    <property type="nucleotide sequence ID" value="NZ_JAGGKT010000013.1"/>
</dbReference>
<accession>A0ABS4GUC5</accession>
<reference evidence="1 2" key="1">
    <citation type="submission" date="2021-03" db="EMBL/GenBank/DDBJ databases">
        <title>Genomic Encyclopedia of Type Strains, Phase IV (KMG-IV): sequencing the most valuable type-strain genomes for metagenomic binning, comparative biology and taxonomic classification.</title>
        <authorList>
            <person name="Goeker M."/>
        </authorList>
    </citation>
    <scope>NUCLEOTIDE SEQUENCE [LARGE SCALE GENOMIC DNA]</scope>
    <source>
        <strain evidence="1 2">DSM 24738</strain>
    </source>
</reference>
<gene>
    <name evidence="1" type="ORF">J2Z37_003730</name>
</gene>
<sequence>MNNPLQTIRLEIQNPFSMKEQLKFWKRTHRILLNQKEGGWGQVRHAVWVDYIYHPGESVKVYLTLEKNAYESFHSLLYPKGKRRRKSDVIIHEVSSSELELSAKVSICELKLAYENLFALGGDSPVQLPGQISLVPGECARISFCFIPIQGEEWDTAILKKKMEGGQKERRQVVSQTGWVRYILYFINAMLQRFLFRDNKGTVDQPWLSGETLQKLNDSYFKSYIRLAAPQHLLPKLARPFLTREGENQLIIHFLPRKEQKASLKEINKLRIGLYSRSDLNPNILGCKEISQLLPLLNKKLNSTSSEARPNLG</sequence>
<proteinExistence type="predicted"/>
<comment type="caution">
    <text evidence="1">The sequence shown here is derived from an EMBL/GenBank/DDBJ whole genome shotgun (WGS) entry which is preliminary data.</text>
</comment>
<protein>
    <submittedName>
        <fullName evidence="1">Uncharacterized protein</fullName>
    </submittedName>
</protein>
<organism evidence="1 2">
    <name type="scientific">Ammoniphilus resinae</name>
    <dbReference type="NCBI Taxonomy" id="861532"/>
    <lineage>
        <taxon>Bacteria</taxon>
        <taxon>Bacillati</taxon>
        <taxon>Bacillota</taxon>
        <taxon>Bacilli</taxon>
        <taxon>Bacillales</taxon>
        <taxon>Paenibacillaceae</taxon>
        <taxon>Aneurinibacillus group</taxon>
        <taxon>Ammoniphilus</taxon>
    </lineage>
</organism>
<evidence type="ECO:0000313" key="2">
    <source>
        <dbReference type="Proteomes" id="UP001519343"/>
    </source>
</evidence>
<dbReference type="Proteomes" id="UP001519343">
    <property type="component" value="Unassembled WGS sequence"/>
</dbReference>